<name>A0AAW8D2G3_9BURK</name>
<comment type="caution">
    <text evidence="2">The sequence shown here is derived from an EMBL/GenBank/DDBJ whole genome shotgun (WGS) entry which is preliminary data.</text>
</comment>
<keyword evidence="1" id="KW-0472">Membrane</keyword>
<evidence type="ECO:0008006" key="4">
    <source>
        <dbReference type="Google" id="ProtNLM"/>
    </source>
</evidence>
<organism evidence="2 3">
    <name type="scientific">Variovorax boronicumulans</name>
    <dbReference type="NCBI Taxonomy" id="436515"/>
    <lineage>
        <taxon>Bacteria</taxon>
        <taxon>Pseudomonadati</taxon>
        <taxon>Pseudomonadota</taxon>
        <taxon>Betaproteobacteria</taxon>
        <taxon>Burkholderiales</taxon>
        <taxon>Comamonadaceae</taxon>
        <taxon>Variovorax</taxon>
    </lineage>
</organism>
<sequence length="142" mass="14807">MIFPGIGLLLVLVAVSLTFVDTTGGIDYSWLSMLCGLVGALLLCGGGELAGIFGARLLKGKRMRAHAMGLVESIELGRGIFNGRALVSLVVSFAGEDGMAHRTKTNALVSLATLSTYEKGRPVVVRYDASDPDGGILVEPAN</sequence>
<dbReference type="AlphaFoldDB" id="A0AAW8D2G3"/>
<evidence type="ECO:0000313" key="3">
    <source>
        <dbReference type="Proteomes" id="UP001242045"/>
    </source>
</evidence>
<accession>A0AAW8D2G3</accession>
<keyword evidence="1" id="KW-1133">Transmembrane helix</keyword>
<dbReference type="RefSeq" id="WP_306879307.1">
    <property type="nucleotide sequence ID" value="NZ_JAUSRD010000013.1"/>
</dbReference>
<keyword evidence="1" id="KW-0812">Transmembrane</keyword>
<reference evidence="2" key="1">
    <citation type="submission" date="2023-07" db="EMBL/GenBank/DDBJ databases">
        <title>Sorghum-associated microbial communities from plants grown in Nebraska, USA.</title>
        <authorList>
            <person name="Schachtman D."/>
        </authorList>
    </citation>
    <scope>NUCLEOTIDE SEQUENCE</scope>
    <source>
        <strain evidence="2">DS3754</strain>
    </source>
</reference>
<proteinExistence type="predicted"/>
<evidence type="ECO:0000256" key="1">
    <source>
        <dbReference type="SAM" id="Phobius"/>
    </source>
</evidence>
<evidence type="ECO:0000313" key="2">
    <source>
        <dbReference type="EMBL" id="MDP9895686.1"/>
    </source>
</evidence>
<feature type="transmembrane region" description="Helical" evidence="1">
    <location>
        <begin position="30"/>
        <end position="58"/>
    </location>
</feature>
<dbReference type="EMBL" id="JAUSRD010000013">
    <property type="protein sequence ID" value="MDP9895686.1"/>
    <property type="molecule type" value="Genomic_DNA"/>
</dbReference>
<protein>
    <recommendedName>
        <fullName evidence="4">DUF3592 domain-containing protein</fullName>
    </recommendedName>
</protein>
<gene>
    <name evidence="2" type="ORF">J2W31_004813</name>
</gene>
<dbReference type="Proteomes" id="UP001242045">
    <property type="component" value="Unassembled WGS sequence"/>
</dbReference>